<evidence type="ECO:0000313" key="4">
    <source>
        <dbReference type="EMBL" id="AXY26088.1"/>
    </source>
</evidence>
<protein>
    <submittedName>
        <fullName evidence="4">NADH-dependent flavin oxidoreductase</fullName>
    </submittedName>
</protein>
<dbReference type="AlphaFoldDB" id="A0A347WLY1"/>
<reference evidence="4 5" key="1">
    <citation type="submission" date="2017-09" db="EMBL/GenBank/DDBJ databases">
        <title>Complete genome sequence of Oxytococcus suis strain ZY16052.</title>
        <authorList>
            <person name="Li F."/>
        </authorList>
    </citation>
    <scope>NUCLEOTIDE SEQUENCE [LARGE SCALE GENOMIC DNA]</scope>
    <source>
        <strain evidence="4 5">ZY16052</strain>
    </source>
</reference>
<dbReference type="PANTHER" id="PTHR43656">
    <property type="entry name" value="BINDING OXIDOREDUCTASE, PUTATIVE (AFU_ORTHOLOGUE AFUA_2G08260)-RELATED"/>
    <property type="match status" value="1"/>
</dbReference>
<dbReference type="GO" id="GO:0016491">
    <property type="term" value="F:oxidoreductase activity"/>
    <property type="evidence" value="ECO:0007669"/>
    <property type="project" value="UniProtKB-KW"/>
</dbReference>
<sequence length="326" mass="36822">MINPCSLSYELNTNVTLSNRLVFAPVTTNSANEDGSISDKDFHFYDTVANGYGMVIVGSHAVSSLGEGFKQSWNTYNDKNILGLRRLARLLHSKGTKAVLQLYHAGRMAMPDYINGSQPVAPSSIKALREYASYPLTLSDSEIEQIMTDFCLGVQMALNAGFDGVELQGGNTFLVQQFYSPHSNRRSDQWGGSREARMTFVLRLLEKIQELLIRENREDFIVGYRFSPEEYEKPGIRIDSTKYLLKRLDSNVLSYYHISLSHYKKKSQEGVTFLEEIRKWDLSTPVIFCGQIQGKEDLEVVLEKYPLVSVARAGIENSSWALQTGR</sequence>
<organism evidence="4 5">
    <name type="scientific">Suicoccus acidiformans</name>
    <dbReference type="NCBI Taxonomy" id="2036206"/>
    <lineage>
        <taxon>Bacteria</taxon>
        <taxon>Bacillati</taxon>
        <taxon>Bacillota</taxon>
        <taxon>Bacilli</taxon>
        <taxon>Lactobacillales</taxon>
        <taxon>Aerococcaceae</taxon>
        <taxon>Suicoccus</taxon>
    </lineage>
</organism>
<dbReference type="PANTHER" id="PTHR43656:SF2">
    <property type="entry name" value="BINDING OXIDOREDUCTASE, PUTATIVE (AFU_ORTHOLOGUE AFUA_2G08260)-RELATED"/>
    <property type="match status" value="1"/>
</dbReference>
<feature type="domain" description="NADH:flavin oxidoreductase/NADH oxidase N-terminal" evidence="3">
    <location>
        <begin position="14"/>
        <end position="321"/>
    </location>
</feature>
<dbReference type="GO" id="GO:0010181">
    <property type="term" value="F:FMN binding"/>
    <property type="evidence" value="ECO:0007669"/>
    <property type="project" value="InterPro"/>
</dbReference>
<dbReference type="SUPFAM" id="SSF51395">
    <property type="entry name" value="FMN-linked oxidoreductases"/>
    <property type="match status" value="1"/>
</dbReference>
<dbReference type="Pfam" id="PF00724">
    <property type="entry name" value="Oxidored_FMN"/>
    <property type="match status" value="1"/>
</dbReference>
<dbReference type="RefSeq" id="WP_118990985.1">
    <property type="nucleotide sequence ID" value="NZ_CP023434.1"/>
</dbReference>
<evidence type="ECO:0000259" key="3">
    <source>
        <dbReference type="Pfam" id="PF00724"/>
    </source>
</evidence>
<evidence type="ECO:0000256" key="2">
    <source>
        <dbReference type="ARBA" id="ARBA00023002"/>
    </source>
</evidence>
<accession>A0A347WLY1</accession>
<gene>
    <name evidence="4" type="ORF">CL176_08790</name>
</gene>
<proteinExistence type="predicted"/>
<keyword evidence="5" id="KW-1185">Reference proteome</keyword>
<evidence type="ECO:0000256" key="1">
    <source>
        <dbReference type="ARBA" id="ARBA00022630"/>
    </source>
</evidence>
<dbReference type="InterPro" id="IPR013785">
    <property type="entry name" value="Aldolase_TIM"/>
</dbReference>
<keyword evidence="2" id="KW-0560">Oxidoreductase</keyword>
<dbReference type="Gene3D" id="3.20.20.70">
    <property type="entry name" value="Aldolase class I"/>
    <property type="match status" value="1"/>
</dbReference>
<dbReference type="Proteomes" id="UP000263232">
    <property type="component" value="Chromosome"/>
</dbReference>
<dbReference type="OrthoDB" id="9806724at2"/>
<dbReference type="KEGG" id="abae:CL176_08790"/>
<dbReference type="InterPro" id="IPR001155">
    <property type="entry name" value="OxRdtase_FMN_N"/>
</dbReference>
<evidence type="ECO:0000313" key="5">
    <source>
        <dbReference type="Proteomes" id="UP000263232"/>
    </source>
</evidence>
<keyword evidence="1" id="KW-0285">Flavoprotein</keyword>
<dbReference type="EMBL" id="CP023434">
    <property type="protein sequence ID" value="AXY26088.1"/>
    <property type="molecule type" value="Genomic_DNA"/>
</dbReference>
<name>A0A347WLY1_9LACT</name>
<dbReference type="InterPro" id="IPR051799">
    <property type="entry name" value="NADH_flavin_oxidoreductase"/>
</dbReference>